<feature type="region of interest" description="Disordered" evidence="6">
    <location>
        <begin position="91"/>
        <end position="158"/>
    </location>
</feature>
<keyword evidence="3" id="KW-0547">Nucleotide-binding</keyword>
<keyword evidence="9" id="KW-1185">Reference proteome</keyword>
<evidence type="ECO:0000256" key="3">
    <source>
        <dbReference type="ARBA" id="ARBA00022741"/>
    </source>
</evidence>
<evidence type="ECO:0000256" key="2">
    <source>
        <dbReference type="ARBA" id="ARBA00022679"/>
    </source>
</evidence>
<evidence type="ECO:0000259" key="7">
    <source>
        <dbReference type="PROSITE" id="PS50011"/>
    </source>
</evidence>
<dbReference type="Proteomes" id="UP000247498">
    <property type="component" value="Unassembled WGS sequence"/>
</dbReference>
<organism evidence="8 9">
    <name type="scientific">Raphidocelis subcapitata</name>
    <dbReference type="NCBI Taxonomy" id="307507"/>
    <lineage>
        <taxon>Eukaryota</taxon>
        <taxon>Viridiplantae</taxon>
        <taxon>Chlorophyta</taxon>
        <taxon>core chlorophytes</taxon>
        <taxon>Chlorophyceae</taxon>
        <taxon>CS clade</taxon>
        <taxon>Sphaeropleales</taxon>
        <taxon>Selenastraceae</taxon>
        <taxon>Raphidocelis</taxon>
    </lineage>
</organism>
<dbReference type="InterPro" id="IPR000719">
    <property type="entry name" value="Prot_kinase_dom"/>
</dbReference>
<feature type="compositionally biased region" description="Low complexity" evidence="6">
    <location>
        <begin position="91"/>
        <end position="153"/>
    </location>
</feature>
<dbReference type="OrthoDB" id="524379at2759"/>
<dbReference type="EMBL" id="BDRX01000051">
    <property type="protein sequence ID" value="GBF94368.1"/>
    <property type="molecule type" value="Genomic_DNA"/>
</dbReference>
<dbReference type="InParanoid" id="A0A2V0P3D2"/>
<dbReference type="InterPro" id="IPR011009">
    <property type="entry name" value="Kinase-like_dom_sf"/>
</dbReference>
<keyword evidence="1" id="KW-0723">Serine/threonine-protein kinase</keyword>
<feature type="compositionally biased region" description="Low complexity" evidence="6">
    <location>
        <begin position="30"/>
        <end position="47"/>
    </location>
</feature>
<evidence type="ECO:0000313" key="8">
    <source>
        <dbReference type="EMBL" id="GBF94368.1"/>
    </source>
</evidence>
<feature type="region of interest" description="Disordered" evidence="6">
    <location>
        <begin position="222"/>
        <end position="244"/>
    </location>
</feature>
<keyword evidence="4" id="KW-0418">Kinase</keyword>
<evidence type="ECO:0000256" key="5">
    <source>
        <dbReference type="ARBA" id="ARBA00022840"/>
    </source>
</evidence>
<gene>
    <name evidence="8" type="ORF">Rsub_07182</name>
</gene>
<feature type="compositionally biased region" description="Low complexity" evidence="6">
    <location>
        <begin position="231"/>
        <end position="244"/>
    </location>
</feature>
<dbReference type="Gene3D" id="1.10.510.10">
    <property type="entry name" value="Transferase(Phosphotransferase) domain 1"/>
    <property type="match status" value="1"/>
</dbReference>
<dbReference type="Pfam" id="PF00069">
    <property type="entry name" value="Pkinase"/>
    <property type="match status" value="1"/>
</dbReference>
<dbReference type="InterPro" id="IPR008271">
    <property type="entry name" value="Ser/Thr_kinase_AS"/>
</dbReference>
<protein>
    <recommendedName>
        <fullName evidence="7">Protein kinase domain-containing protein</fullName>
    </recommendedName>
</protein>
<name>A0A2V0P3D2_9CHLO</name>
<dbReference type="STRING" id="307507.A0A2V0P3D2"/>
<feature type="region of interest" description="Disordered" evidence="6">
    <location>
        <begin position="279"/>
        <end position="303"/>
    </location>
</feature>
<feature type="region of interest" description="Disordered" evidence="6">
    <location>
        <begin position="20"/>
        <end position="47"/>
    </location>
</feature>
<dbReference type="PROSITE" id="PS00108">
    <property type="entry name" value="PROTEIN_KINASE_ST"/>
    <property type="match status" value="1"/>
</dbReference>
<accession>A0A2V0P3D2</accession>
<reference evidence="8 9" key="1">
    <citation type="journal article" date="2018" name="Sci. Rep.">
        <title>Raphidocelis subcapitata (=Pseudokirchneriella subcapitata) provides an insight into genome evolution and environmental adaptations in the Sphaeropleales.</title>
        <authorList>
            <person name="Suzuki S."/>
            <person name="Yamaguchi H."/>
            <person name="Nakajima N."/>
            <person name="Kawachi M."/>
        </authorList>
    </citation>
    <scope>NUCLEOTIDE SEQUENCE [LARGE SCALE GENOMIC DNA]</scope>
    <source>
        <strain evidence="8 9">NIES-35</strain>
    </source>
</reference>
<keyword evidence="2" id="KW-0808">Transferase</keyword>
<evidence type="ECO:0000256" key="6">
    <source>
        <dbReference type="SAM" id="MobiDB-lite"/>
    </source>
</evidence>
<dbReference type="AlphaFoldDB" id="A0A2V0P3D2"/>
<proteinExistence type="predicted"/>
<feature type="domain" description="Protein kinase" evidence="7">
    <location>
        <begin position="341"/>
        <end position="606"/>
    </location>
</feature>
<evidence type="ECO:0000256" key="4">
    <source>
        <dbReference type="ARBA" id="ARBA00022777"/>
    </source>
</evidence>
<evidence type="ECO:0000256" key="1">
    <source>
        <dbReference type="ARBA" id="ARBA00022527"/>
    </source>
</evidence>
<dbReference type="SUPFAM" id="SSF56112">
    <property type="entry name" value="Protein kinase-like (PK-like)"/>
    <property type="match status" value="1"/>
</dbReference>
<sequence length="639" mass="66341">MGVCISIPLKFQTREKACRAPRGNAGGAGAPSAPVVDAPAWSGAAGPSSVAASGLLVLSLPALPESPEPAVPAEATAEACTDAAAMDDALSTCSSDGARGGTASSSSSSNSSRNNSRSNTNKNSHSNSNNNSSSSSTPGPSNSGSPRTTPSPSAVLDGSCMDDAQLQLSPQPGSTVMSDRTCAPSPYAEGVPCDSAALCSAKLWASKISALAGRPAPAANSISNTQNPCNSSSSSSSSSSSAIISPLPSSTALPALPQPDPWSGAPLAAVSGSWAEELKSGSKRVAPNPASPPLHATPKALLPPRTSRRIPVYRAAAPGAPAPTYGAPLRMALWEHGPKLYESGSFLGRGGEGEVRRVTIGGTDYALKCAMDLGGEHLFRGALDASWAQVPLAVGSSKGGMMSLFHLAEGSMHDAWEGLRAARRGLSLREFRAVAAESLVALGRVHAAGLYHADVKPDNLLIAKDGHLRLADFGCADEATKDPIGCGTPVFGAPEQHCGDNLPPAWRCRLREVRQALGALFGRRCDFRSIDVWGLGATLLCLLQPDFEEVKRVLAAAASWRRGPPHGWRPPAWVPAEAAHLLFHCMLVRRPHARVSVRRLQRHAFFAGVDWAAVEARTVPLPLDLAALAVSGRQQWLEQ</sequence>
<evidence type="ECO:0000313" key="9">
    <source>
        <dbReference type="Proteomes" id="UP000247498"/>
    </source>
</evidence>
<dbReference type="SMART" id="SM00220">
    <property type="entry name" value="S_TKc"/>
    <property type="match status" value="1"/>
</dbReference>
<dbReference type="PROSITE" id="PS50011">
    <property type="entry name" value="PROTEIN_KINASE_DOM"/>
    <property type="match status" value="1"/>
</dbReference>
<keyword evidence="5" id="KW-0067">ATP-binding</keyword>
<dbReference type="PANTHER" id="PTHR24351">
    <property type="entry name" value="RIBOSOMAL PROTEIN S6 KINASE"/>
    <property type="match status" value="1"/>
</dbReference>
<comment type="caution">
    <text evidence="8">The sequence shown here is derived from an EMBL/GenBank/DDBJ whole genome shotgun (WGS) entry which is preliminary data.</text>
</comment>
<dbReference type="GO" id="GO:0005524">
    <property type="term" value="F:ATP binding"/>
    <property type="evidence" value="ECO:0007669"/>
    <property type="project" value="UniProtKB-KW"/>
</dbReference>
<dbReference type="GO" id="GO:0004674">
    <property type="term" value="F:protein serine/threonine kinase activity"/>
    <property type="evidence" value="ECO:0007669"/>
    <property type="project" value="UniProtKB-KW"/>
</dbReference>